<dbReference type="InterPro" id="IPR036652">
    <property type="entry name" value="YjeF_N_dom_sf"/>
</dbReference>
<proteinExistence type="inferred from homology"/>
<dbReference type="GO" id="GO:0052856">
    <property type="term" value="F:NAD(P)HX epimerase activity"/>
    <property type="evidence" value="ECO:0007669"/>
    <property type="project" value="UniProtKB-UniRule"/>
</dbReference>
<keyword evidence="7 10" id="KW-0630">Potassium</keyword>
<feature type="binding site" evidence="10">
    <location>
        <position position="195"/>
    </location>
    <ligand>
        <name>K(+)</name>
        <dbReference type="ChEBI" id="CHEBI:29103"/>
    </ligand>
</feature>
<keyword evidence="6" id="KW-0521">NADP</keyword>
<dbReference type="Pfam" id="PF03853">
    <property type="entry name" value="YjeF_N"/>
    <property type="match status" value="1"/>
</dbReference>
<keyword evidence="8 10" id="KW-0520">NAD</keyword>
<name>A0A8D8LJL8_9HEMI</name>
<keyword evidence="9 10" id="KW-0413">Isomerase</keyword>
<feature type="binding site" evidence="10">
    <location>
        <position position="98"/>
    </location>
    <ligand>
        <name>K(+)</name>
        <dbReference type="ChEBI" id="CHEBI:29103"/>
    </ligand>
</feature>
<feature type="binding site" evidence="10">
    <location>
        <begin position="163"/>
        <end position="169"/>
    </location>
    <ligand>
        <name>(6S)-NADPHX</name>
        <dbReference type="ChEBI" id="CHEBI:64076"/>
    </ligand>
</feature>
<dbReference type="InterPro" id="IPR004443">
    <property type="entry name" value="YjeF_N_dom"/>
</dbReference>
<dbReference type="EMBL" id="HBUF01023060">
    <property type="protein sequence ID" value="CAG6611842.1"/>
    <property type="molecule type" value="Transcribed_RNA"/>
</dbReference>
<evidence type="ECO:0000256" key="8">
    <source>
        <dbReference type="ARBA" id="ARBA00023027"/>
    </source>
</evidence>
<comment type="catalytic activity">
    <reaction evidence="2 10">
        <text>(6R)-NADPHX = (6S)-NADPHX</text>
        <dbReference type="Rhea" id="RHEA:32227"/>
        <dbReference type="ChEBI" id="CHEBI:64076"/>
        <dbReference type="ChEBI" id="CHEBI:64077"/>
        <dbReference type="EC" id="5.1.99.6"/>
    </reaction>
</comment>
<dbReference type="EMBL" id="HBUF01023059">
    <property type="protein sequence ID" value="CAG6611840.1"/>
    <property type="molecule type" value="Transcribed_RNA"/>
</dbReference>
<reference evidence="12" key="1">
    <citation type="submission" date="2021-05" db="EMBL/GenBank/DDBJ databases">
        <authorList>
            <person name="Alioto T."/>
            <person name="Alioto T."/>
            <person name="Gomez Garrido J."/>
        </authorList>
    </citation>
    <scope>NUCLEOTIDE SEQUENCE</scope>
</reference>
<dbReference type="GO" id="GO:0000166">
    <property type="term" value="F:nucleotide binding"/>
    <property type="evidence" value="ECO:0007669"/>
    <property type="project" value="UniProtKB-KW"/>
</dbReference>
<sequence>MISNHFQRLVCLNFLQFTHNFFTPVSSTKFISQAIKSPTMVKHLNQQEAIDVDQTLFNTYKFSVDQLMELAGLSCANIVAKTYPKQKKVLVCAGPGNNGGDGLVCARHLKLFGFDPVVYYPKAPSKELYINLLHQCKSMDIPITESLPAQVNDFSLIIDAIFGFSYKPPLREMFVPVIELLKTTKIPVVSIDIPSGWDVEEGPVEHIYQPHTLISLTAPKLCAQKFTGANHFLGGRFIPKQLERDYDLNLPKYEGIDNFVKLN</sequence>
<evidence type="ECO:0000256" key="6">
    <source>
        <dbReference type="ARBA" id="ARBA00022857"/>
    </source>
</evidence>
<dbReference type="NCBIfam" id="TIGR00197">
    <property type="entry name" value="yjeF_nterm"/>
    <property type="match status" value="1"/>
</dbReference>
<keyword evidence="5 10" id="KW-0547">Nucleotide-binding</keyword>
<dbReference type="Gene3D" id="3.40.50.10260">
    <property type="entry name" value="YjeF N-terminal domain"/>
    <property type="match status" value="1"/>
</dbReference>
<comment type="catalytic activity">
    <reaction evidence="1 10">
        <text>(6R)-NADHX = (6S)-NADHX</text>
        <dbReference type="Rhea" id="RHEA:32215"/>
        <dbReference type="ChEBI" id="CHEBI:64074"/>
        <dbReference type="ChEBI" id="CHEBI:64075"/>
        <dbReference type="EC" id="5.1.99.6"/>
    </reaction>
</comment>
<evidence type="ECO:0000256" key="3">
    <source>
        <dbReference type="ARBA" id="ARBA00012228"/>
    </source>
</evidence>
<dbReference type="AlphaFoldDB" id="A0A8D8LJL8"/>
<evidence type="ECO:0000256" key="1">
    <source>
        <dbReference type="ARBA" id="ARBA00000013"/>
    </source>
</evidence>
<dbReference type="SUPFAM" id="SSF64153">
    <property type="entry name" value="YjeF N-terminal domain-like"/>
    <property type="match status" value="1"/>
</dbReference>
<dbReference type="InterPro" id="IPR032976">
    <property type="entry name" value="YJEFN_prot_NAXE-like"/>
</dbReference>
<evidence type="ECO:0000313" key="12">
    <source>
        <dbReference type="EMBL" id="CAG6611840.1"/>
    </source>
</evidence>
<evidence type="ECO:0000256" key="5">
    <source>
        <dbReference type="ARBA" id="ARBA00022741"/>
    </source>
</evidence>
<dbReference type="EC" id="5.1.99.6" evidence="3 10"/>
<dbReference type="PROSITE" id="PS51385">
    <property type="entry name" value="YJEF_N"/>
    <property type="match status" value="1"/>
</dbReference>
<accession>A0A8D8LJL8</accession>
<feature type="binding site" evidence="10">
    <location>
        <position position="192"/>
    </location>
    <ligand>
        <name>(6S)-NADPHX</name>
        <dbReference type="ChEBI" id="CHEBI:64076"/>
    </ligand>
</feature>
<comment type="caution">
    <text evidence="10">Lacks conserved residue(s) required for the propagation of feature annotation.</text>
</comment>
<evidence type="ECO:0000256" key="4">
    <source>
        <dbReference type="ARBA" id="ARBA00022723"/>
    </source>
</evidence>
<evidence type="ECO:0000256" key="2">
    <source>
        <dbReference type="ARBA" id="ARBA00000909"/>
    </source>
</evidence>
<feature type="binding site" evidence="10">
    <location>
        <begin position="97"/>
        <end position="101"/>
    </location>
    <ligand>
        <name>(6S)-NADPHX</name>
        <dbReference type="ChEBI" id="CHEBI:64076"/>
    </ligand>
</feature>
<evidence type="ECO:0000256" key="9">
    <source>
        <dbReference type="ARBA" id="ARBA00023235"/>
    </source>
</evidence>
<dbReference type="HAMAP" id="MF_01966">
    <property type="entry name" value="NADHX_epimerase"/>
    <property type="match status" value="1"/>
</dbReference>
<dbReference type="GO" id="GO:0005739">
    <property type="term" value="C:mitochondrion"/>
    <property type="evidence" value="ECO:0007669"/>
    <property type="project" value="TreeGrafter"/>
</dbReference>
<keyword evidence="4 10" id="KW-0479">Metal-binding</keyword>
<evidence type="ECO:0000256" key="7">
    <source>
        <dbReference type="ARBA" id="ARBA00022958"/>
    </source>
</evidence>
<comment type="similarity">
    <text evidence="10">Belongs to the NnrE/AIBP family.</text>
</comment>
<feature type="binding site" evidence="10">
    <location>
        <position position="159"/>
    </location>
    <ligand>
        <name>K(+)</name>
        <dbReference type="ChEBI" id="CHEBI:29103"/>
    </ligand>
</feature>
<comment type="cofactor">
    <cofactor evidence="10">
        <name>K(+)</name>
        <dbReference type="ChEBI" id="CHEBI:29103"/>
    </cofactor>
    <text evidence="10">Binds 1 potassium ion per subunit.</text>
</comment>
<dbReference type="PANTHER" id="PTHR13232:SF10">
    <property type="entry name" value="NAD(P)H-HYDRATE EPIMERASE"/>
    <property type="match status" value="1"/>
</dbReference>
<organism evidence="12">
    <name type="scientific">Cacopsylla melanoneura</name>
    <dbReference type="NCBI Taxonomy" id="428564"/>
    <lineage>
        <taxon>Eukaryota</taxon>
        <taxon>Metazoa</taxon>
        <taxon>Ecdysozoa</taxon>
        <taxon>Arthropoda</taxon>
        <taxon>Hexapoda</taxon>
        <taxon>Insecta</taxon>
        <taxon>Pterygota</taxon>
        <taxon>Neoptera</taxon>
        <taxon>Paraneoptera</taxon>
        <taxon>Hemiptera</taxon>
        <taxon>Sternorrhyncha</taxon>
        <taxon>Psylloidea</taxon>
        <taxon>Psyllidae</taxon>
        <taxon>Psyllinae</taxon>
        <taxon>Cacopsylla</taxon>
    </lineage>
</organism>
<dbReference type="PANTHER" id="PTHR13232">
    <property type="entry name" value="NAD(P)H-HYDRATE EPIMERASE"/>
    <property type="match status" value="1"/>
</dbReference>
<feature type="domain" description="YjeF N-terminal" evidence="11">
    <location>
        <begin position="49"/>
        <end position="250"/>
    </location>
</feature>
<evidence type="ECO:0000256" key="10">
    <source>
        <dbReference type="HAMAP-Rule" id="MF_03159"/>
    </source>
</evidence>
<comment type="function">
    <text evidence="10">Catalyzes the epimerization of the S- and R-forms of NAD(P)HX, a damaged form of NAD(P)H that is a result of enzymatic or heat-dependent hydration. This is a prerequisite for the S-specific NAD(P)H-hydrate dehydratase to allow the repair of both epimers of NAD(P)HX.</text>
</comment>
<evidence type="ECO:0000259" key="11">
    <source>
        <dbReference type="PROSITE" id="PS51385"/>
    </source>
</evidence>
<dbReference type="GO" id="GO:0046872">
    <property type="term" value="F:metal ion binding"/>
    <property type="evidence" value="ECO:0007669"/>
    <property type="project" value="UniProtKB-KW"/>
</dbReference>
<dbReference type="EMBL" id="HBUF01340511">
    <property type="protein sequence ID" value="CAG6702454.1"/>
    <property type="molecule type" value="Transcribed_RNA"/>
</dbReference>
<protein>
    <recommendedName>
        <fullName evidence="3 10">NAD(P)H-hydrate epimerase</fullName>
        <ecNumber evidence="3 10">5.1.99.6</ecNumber>
    </recommendedName>
    <alternativeName>
        <fullName evidence="10">NAD(P)HX epimerase</fullName>
    </alternativeName>
</protein>